<proteinExistence type="predicted"/>
<evidence type="ECO:0000313" key="2">
    <source>
        <dbReference type="EMBL" id="EIC31388.1"/>
    </source>
</evidence>
<protein>
    <recommendedName>
        <fullName evidence="4">Lipoprotein</fullName>
    </recommendedName>
</protein>
<dbReference type="AlphaFoldDB" id="H8GHS0"/>
<reference evidence="2 3" key="1">
    <citation type="journal article" date="2013" name="Genome Announc.">
        <title>Genome Sequence of the Obligate Gammaproteobacterial Methanotroph Methylomicrobium album Strain BG8.</title>
        <authorList>
            <person name="Kits K.D."/>
            <person name="Kalyuzhnaya M.G."/>
            <person name="Klotz M.G."/>
            <person name="Jetten M.S."/>
            <person name="Op den Camp H.J."/>
            <person name="Vuilleumier S."/>
            <person name="Bringel F."/>
            <person name="Dispirito A.A."/>
            <person name="Murrell J.C."/>
            <person name="Bruce D."/>
            <person name="Cheng J.F."/>
            <person name="Copeland A."/>
            <person name="Goodwin L."/>
            <person name="Hauser L."/>
            <person name="Lajus A."/>
            <person name="Land M.L."/>
            <person name="Lapidus A."/>
            <person name="Lucas S."/>
            <person name="Medigue C."/>
            <person name="Pitluck S."/>
            <person name="Woyke T."/>
            <person name="Zeytun A."/>
            <person name="Stein L.Y."/>
        </authorList>
    </citation>
    <scope>NUCLEOTIDE SEQUENCE [LARGE SCALE GENOMIC DNA]</scope>
    <source>
        <strain evidence="2 3">BG8</strain>
    </source>
</reference>
<keyword evidence="3" id="KW-1185">Reference proteome</keyword>
<sequence>MKMCFRRSFIVFALLALLGCAKRLDDASSGISIGETYYAQVSFQYEKGRHLTTNYRRGILVPVNTPVRLEDIASDEIFVELLPSHAKLRVVNVEKHTGDSTARAFAKLFGKNKLDLSRFSKLEQENIPAGKVAKSMSKKAVIAAIGYPPITETPNLSMNQWTYWSSRFNRFIVHFENDRVARIQD</sequence>
<organism evidence="2 3">
    <name type="scientific">Methylomicrobium album BG8</name>
    <dbReference type="NCBI Taxonomy" id="686340"/>
    <lineage>
        <taxon>Bacteria</taxon>
        <taxon>Pseudomonadati</taxon>
        <taxon>Pseudomonadota</taxon>
        <taxon>Gammaproteobacteria</taxon>
        <taxon>Methylococcales</taxon>
        <taxon>Methylococcaceae</taxon>
        <taxon>Methylomicrobium</taxon>
    </lineage>
</organism>
<evidence type="ECO:0008006" key="4">
    <source>
        <dbReference type="Google" id="ProtNLM"/>
    </source>
</evidence>
<accession>H8GHS0</accession>
<dbReference type="eggNOG" id="COG2913">
    <property type="taxonomic scope" value="Bacteria"/>
</dbReference>
<dbReference type="RefSeq" id="WP_005374703.1">
    <property type="nucleotide sequence ID" value="NZ_CM001475.1"/>
</dbReference>
<dbReference type="EMBL" id="CM001475">
    <property type="protein sequence ID" value="EIC31388.1"/>
    <property type="molecule type" value="Genomic_DNA"/>
</dbReference>
<feature type="chain" id="PRO_5003612799" description="Lipoprotein" evidence="1">
    <location>
        <begin position="24"/>
        <end position="185"/>
    </location>
</feature>
<gene>
    <name evidence="2" type="ORF">Metal_3743</name>
</gene>
<dbReference type="PROSITE" id="PS51257">
    <property type="entry name" value="PROKAR_LIPOPROTEIN"/>
    <property type="match status" value="1"/>
</dbReference>
<evidence type="ECO:0000256" key="1">
    <source>
        <dbReference type="SAM" id="SignalP"/>
    </source>
</evidence>
<name>H8GHS0_METAL</name>
<dbReference type="STRING" id="686340.Metal_3743"/>
<keyword evidence="1" id="KW-0732">Signal</keyword>
<dbReference type="Proteomes" id="UP000005090">
    <property type="component" value="Chromosome"/>
</dbReference>
<evidence type="ECO:0000313" key="3">
    <source>
        <dbReference type="Proteomes" id="UP000005090"/>
    </source>
</evidence>
<feature type="signal peptide" evidence="1">
    <location>
        <begin position="1"/>
        <end position="23"/>
    </location>
</feature>
<dbReference type="HOGENOM" id="CLU_122309_0_0_6"/>